<dbReference type="SMART" id="SM00717">
    <property type="entry name" value="SANT"/>
    <property type="match status" value="2"/>
</dbReference>
<dbReference type="InterPro" id="IPR017884">
    <property type="entry name" value="SANT_dom"/>
</dbReference>
<dbReference type="PANTHER" id="PTHR44042:SF67">
    <property type="entry name" value="MYB-LIKE PROTEIN I"/>
    <property type="match status" value="1"/>
</dbReference>
<dbReference type="AlphaFoldDB" id="A0AAW1P9Q7"/>
<dbReference type="FunFam" id="1.10.10.60:FF:000009">
    <property type="entry name" value="transcription factor MYB1R1"/>
    <property type="match status" value="1"/>
</dbReference>
<dbReference type="SUPFAM" id="SSF46689">
    <property type="entry name" value="Homeodomain-like"/>
    <property type="match status" value="2"/>
</dbReference>
<dbReference type="EMBL" id="JALJOR010000014">
    <property type="protein sequence ID" value="KAK9806196.1"/>
    <property type="molecule type" value="Genomic_DNA"/>
</dbReference>
<feature type="domain" description="Myb-like" evidence="6">
    <location>
        <begin position="99"/>
        <end position="151"/>
    </location>
</feature>
<name>A0AAW1P9Q7_9CHLO</name>
<keyword evidence="10" id="KW-1185">Reference proteome</keyword>
<comment type="caution">
    <text evidence="9">The sequence shown here is derived from an EMBL/GenBank/DDBJ whole genome shotgun (WGS) entry which is preliminary data.</text>
</comment>
<keyword evidence="2" id="KW-0805">Transcription regulation</keyword>
<evidence type="ECO:0000256" key="2">
    <source>
        <dbReference type="ARBA" id="ARBA00023015"/>
    </source>
</evidence>
<comment type="subcellular location">
    <subcellularLocation>
        <location evidence="1">Nucleus</location>
    </subcellularLocation>
</comment>
<dbReference type="GO" id="GO:0003677">
    <property type="term" value="F:DNA binding"/>
    <property type="evidence" value="ECO:0007669"/>
    <property type="project" value="UniProtKB-KW"/>
</dbReference>
<organism evidence="9 10">
    <name type="scientific">[Myrmecia] bisecta</name>
    <dbReference type="NCBI Taxonomy" id="41462"/>
    <lineage>
        <taxon>Eukaryota</taxon>
        <taxon>Viridiplantae</taxon>
        <taxon>Chlorophyta</taxon>
        <taxon>core chlorophytes</taxon>
        <taxon>Trebouxiophyceae</taxon>
        <taxon>Trebouxiales</taxon>
        <taxon>Trebouxiaceae</taxon>
        <taxon>Myrmecia</taxon>
    </lineage>
</organism>
<proteinExistence type="predicted"/>
<protein>
    <submittedName>
        <fullName evidence="9">Uncharacterized protein</fullName>
    </submittedName>
</protein>
<evidence type="ECO:0000259" key="6">
    <source>
        <dbReference type="PROSITE" id="PS50090"/>
    </source>
</evidence>
<dbReference type="InterPro" id="IPR017930">
    <property type="entry name" value="Myb_dom"/>
</dbReference>
<feature type="domain" description="SANT" evidence="7">
    <location>
        <begin position="107"/>
        <end position="155"/>
    </location>
</feature>
<keyword evidence="4" id="KW-0804">Transcription</keyword>
<evidence type="ECO:0000259" key="7">
    <source>
        <dbReference type="PROSITE" id="PS51293"/>
    </source>
</evidence>
<dbReference type="PROSITE" id="PS51294">
    <property type="entry name" value="HTH_MYB"/>
    <property type="match status" value="1"/>
</dbReference>
<feature type="domain" description="HTH myb-type" evidence="8">
    <location>
        <begin position="99"/>
        <end position="155"/>
    </location>
</feature>
<accession>A0AAW1P9Q7</accession>
<dbReference type="InterPro" id="IPR001005">
    <property type="entry name" value="SANT/Myb"/>
</dbReference>
<reference evidence="9 10" key="1">
    <citation type="journal article" date="2024" name="Nat. Commun.">
        <title>Phylogenomics reveals the evolutionary origins of lichenization in chlorophyte algae.</title>
        <authorList>
            <person name="Puginier C."/>
            <person name="Libourel C."/>
            <person name="Otte J."/>
            <person name="Skaloud P."/>
            <person name="Haon M."/>
            <person name="Grisel S."/>
            <person name="Petersen M."/>
            <person name="Berrin J.G."/>
            <person name="Delaux P.M."/>
            <person name="Dal Grande F."/>
            <person name="Keller J."/>
        </authorList>
    </citation>
    <scope>NUCLEOTIDE SEQUENCE [LARGE SCALE GENOMIC DNA]</scope>
    <source>
        <strain evidence="9 10">SAG 2043</strain>
    </source>
</reference>
<keyword evidence="3" id="KW-0238">DNA-binding</keyword>
<dbReference type="PANTHER" id="PTHR44042">
    <property type="entry name" value="DUPLICATED HOMEODOMAIN-LIKE SUPERFAMILY PROTEIN-RELATED"/>
    <property type="match status" value="1"/>
</dbReference>
<evidence type="ECO:0000259" key="8">
    <source>
        <dbReference type="PROSITE" id="PS51294"/>
    </source>
</evidence>
<evidence type="ECO:0000313" key="9">
    <source>
        <dbReference type="EMBL" id="KAK9806196.1"/>
    </source>
</evidence>
<keyword evidence="5" id="KW-0539">Nucleus</keyword>
<dbReference type="PROSITE" id="PS51293">
    <property type="entry name" value="SANT"/>
    <property type="match status" value="1"/>
</dbReference>
<dbReference type="Proteomes" id="UP001489004">
    <property type="component" value="Unassembled WGS sequence"/>
</dbReference>
<evidence type="ECO:0000313" key="10">
    <source>
        <dbReference type="Proteomes" id="UP001489004"/>
    </source>
</evidence>
<gene>
    <name evidence="9" type="ORF">WJX72_004964</name>
</gene>
<dbReference type="PROSITE" id="PS50090">
    <property type="entry name" value="MYB_LIKE"/>
    <property type="match status" value="1"/>
</dbReference>
<evidence type="ECO:0000256" key="1">
    <source>
        <dbReference type="ARBA" id="ARBA00004123"/>
    </source>
</evidence>
<dbReference type="Pfam" id="PF00249">
    <property type="entry name" value="Myb_DNA-binding"/>
    <property type="match status" value="1"/>
</dbReference>
<dbReference type="Gene3D" id="1.10.10.60">
    <property type="entry name" value="Homeodomain-like"/>
    <property type="match status" value="2"/>
</dbReference>
<dbReference type="GO" id="GO:0005634">
    <property type="term" value="C:nucleus"/>
    <property type="evidence" value="ECO:0007669"/>
    <property type="project" value="UniProtKB-SubCell"/>
</dbReference>
<dbReference type="InterPro" id="IPR006447">
    <property type="entry name" value="Myb_dom_plants"/>
</dbReference>
<evidence type="ECO:0000256" key="4">
    <source>
        <dbReference type="ARBA" id="ARBA00023163"/>
    </source>
</evidence>
<dbReference type="InterPro" id="IPR009057">
    <property type="entry name" value="Homeodomain-like_sf"/>
</dbReference>
<dbReference type="CDD" id="cd00167">
    <property type="entry name" value="SANT"/>
    <property type="match status" value="2"/>
</dbReference>
<evidence type="ECO:0000256" key="5">
    <source>
        <dbReference type="ARBA" id="ARBA00023242"/>
    </source>
</evidence>
<evidence type="ECO:0000256" key="3">
    <source>
        <dbReference type="ARBA" id="ARBA00023125"/>
    </source>
</evidence>
<sequence>MATAAVARKPADDWSTEEDAVFERALAAYWNVAERLQKVAAKLPNRDLQAVKRRFECLEEDVRNIEAGLIPLPKYAGAADGAPPAVEMMQQKKTKTSEQERRKGIPWTEEEHRLFLMGLAKYGKGDWRSISRSFVITRTPTQVASHAQKYFIRLNANNKKDKRRSSIHDITSVGNNPPEMGIAAAGNQMSSNMMPMANGVPIGSNMPMRPSIHAMGVPHVPQM</sequence>
<dbReference type="NCBIfam" id="TIGR01557">
    <property type="entry name" value="myb_SHAQKYF"/>
    <property type="match status" value="1"/>
</dbReference>